<protein>
    <recommendedName>
        <fullName evidence="5">Lipase domain-containing protein</fullName>
    </recommendedName>
</protein>
<dbReference type="AlphaFoldDB" id="A0A1Y3B061"/>
<comment type="subcellular location">
    <subcellularLocation>
        <location evidence="1">Secreted</location>
    </subcellularLocation>
</comment>
<dbReference type="Proteomes" id="UP000194236">
    <property type="component" value="Unassembled WGS sequence"/>
</dbReference>
<dbReference type="PANTHER" id="PTHR11610">
    <property type="entry name" value="LIPASE"/>
    <property type="match status" value="1"/>
</dbReference>
<evidence type="ECO:0000256" key="4">
    <source>
        <dbReference type="RuleBase" id="RU004262"/>
    </source>
</evidence>
<feature type="non-terminal residue" evidence="6">
    <location>
        <position position="180"/>
    </location>
</feature>
<reference evidence="6 7" key="1">
    <citation type="submission" date="2017-03" db="EMBL/GenBank/DDBJ databases">
        <title>Genome Survey of Euroglyphus maynei.</title>
        <authorList>
            <person name="Arlian L.G."/>
            <person name="Morgan M.S."/>
            <person name="Rider S.D."/>
        </authorList>
    </citation>
    <scope>NUCLEOTIDE SEQUENCE [LARGE SCALE GENOMIC DNA]</scope>
    <source>
        <strain evidence="6">Arlian Lab</strain>
        <tissue evidence="6">Whole body</tissue>
    </source>
</reference>
<evidence type="ECO:0000259" key="5">
    <source>
        <dbReference type="Pfam" id="PF00151"/>
    </source>
</evidence>
<sequence>QPGCWQDKFNKPIEELTNGDGFLTSLFQLPRYLLFCSHYRSHEWFFESLWNQQCQFVGVLCPNYQMFLNGECGCEDLLIDGHGETTCALMGYDAEYAVLRQGLTKFSPQGKWYLKTSDFYTQTGHHCQYQYQLIVKLGQFIPNNNIGNVSIAIVTDDNRIIMNEKVYPKYYPQLRPNYRL</sequence>
<evidence type="ECO:0000256" key="1">
    <source>
        <dbReference type="ARBA" id="ARBA00004613"/>
    </source>
</evidence>
<feature type="non-terminal residue" evidence="6">
    <location>
        <position position="1"/>
    </location>
</feature>
<dbReference type="SUPFAM" id="SSF53474">
    <property type="entry name" value="alpha/beta-Hydrolases"/>
    <property type="match status" value="1"/>
</dbReference>
<dbReference type="PANTHER" id="PTHR11610:SF173">
    <property type="entry name" value="LIPASE DOMAIN-CONTAINING PROTEIN-RELATED"/>
    <property type="match status" value="1"/>
</dbReference>
<dbReference type="InterPro" id="IPR013818">
    <property type="entry name" value="Lipase"/>
</dbReference>
<accession>A0A1Y3B061</accession>
<dbReference type="GO" id="GO:0005615">
    <property type="term" value="C:extracellular space"/>
    <property type="evidence" value="ECO:0007669"/>
    <property type="project" value="TreeGrafter"/>
</dbReference>
<dbReference type="Gene3D" id="3.40.50.1820">
    <property type="entry name" value="alpha/beta hydrolase"/>
    <property type="match status" value="1"/>
</dbReference>
<dbReference type="InterPro" id="IPR029058">
    <property type="entry name" value="AB_hydrolase_fold"/>
</dbReference>
<gene>
    <name evidence="6" type="ORF">BLA29_011282</name>
</gene>
<evidence type="ECO:0000256" key="2">
    <source>
        <dbReference type="ARBA" id="ARBA00010701"/>
    </source>
</evidence>
<comment type="caution">
    <text evidence="6">The sequence shown here is derived from an EMBL/GenBank/DDBJ whole genome shotgun (WGS) entry which is preliminary data.</text>
</comment>
<comment type="similarity">
    <text evidence="2 4">Belongs to the AB hydrolase superfamily. Lipase family.</text>
</comment>
<keyword evidence="7" id="KW-1185">Reference proteome</keyword>
<dbReference type="GO" id="GO:0016298">
    <property type="term" value="F:lipase activity"/>
    <property type="evidence" value="ECO:0007669"/>
    <property type="project" value="InterPro"/>
</dbReference>
<evidence type="ECO:0000313" key="7">
    <source>
        <dbReference type="Proteomes" id="UP000194236"/>
    </source>
</evidence>
<organism evidence="6 7">
    <name type="scientific">Euroglyphus maynei</name>
    <name type="common">Mayne's house dust mite</name>
    <dbReference type="NCBI Taxonomy" id="6958"/>
    <lineage>
        <taxon>Eukaryota</taxon>
        <taxon>Metazoa</taxon>
        <taxon>Ecdysozoa</taxon>
        <taxon>Arthropoda</taxon>
        <taxon>Chelicerata</taxon>
        <taxon>Arachnida</taxon>
        <taxon>Acari</taxon>
        <taxon>Acariformes</taxon>
        <taxon>Sarcoptiformes</taxon>
        <taxon>Astigmata</taxon>
        <taxon>Psoroptidia</taxon>
        <taxon>Analgoidea</taxon>
        <taxon>Pyroglyphidae</taxon>
        <taxon>Pyroglyphinae</taxon>
        <taxon>Euroglyphus</taxon>
    </lineage>
</organism>
<feature type="domain" description="Lipase" evidence="5">
    <location>
        <begin position="28"/>
        <end position="117"/>
    </location>
</feature>
<dbReference type="Pfam" id="PF00151">
    <property type="entry name" value="Lipase"/>
    <property type="match status" value="1"/>
</dbReference>
<dbReference type="InterPro" id="IPR000734">
    <property type="entry name" value="TAG_lipase"/>
</dbReference>
<dbReference type="GO" id="GO:0016042">
    <property type="term" value="P:lipid catabolic process"/>
    <property type="evidence" value="ECO:0007669"/>
    <property type="project" value="TreeGrafter"/>
</dbReference>
<evidence type="ECO:0000313" key="6">
    <source>
        <dbReference type="EMBL" id="OTF73253.1"/>
    </source>
</evidence>
<dbReference type="EMBL" id="MUJZ01052435">
    <property type="protein sequence ID" value="OTF73253.1"/>
    <property type="molecule type" value="Genomic_DNA"/>
</dbReference>
<keyword evidence="3" id="KW-0964">Secreted</keyword>
<evidence type="ECO:0000256" key="3">
    <source>
        <dbReference type="ARBA" id="ARBA00022525"/>
    </source>
</evidence>
<proteinExistence type="inferred from homology"/>
<name>A0A1Y3B061_EURMA</name>
<dbReference type="OrthoDB" id="199913at2759"/>